<feature type="region of interest" description="Disordered" evidence="1">
    <location>
        <begin position="103"/>
        <end position="143"/>
    </location>
</feature>
<feature type="compositionally biased region" description="Basic residues" evidence="1">
    <location>
        <begin position="372"/>
        <end position="385"/>
    </location>
</feature>
<evidence type="ECO:0000313" key="3">
    <source>
        <dbReference type="Proteomes" id="UP001219525"/>
    </source>
</evidence>
<organism evidence="2 3">
    <name type="scientific">Mycena pura</name>
    <dbReference type="NCBI Taxonomy" id="153505"/>
    <lineage>
        <taxon>Eukaryota</taxon>
        <taxon>Fungi</taxon>
        <taxon>Dikarya</taxon>
        <taxon>Basidiomycota</taxon>
        <taxon>Agaricomycotina</taxon>
        <taxon>Agaricomycetes</taxon>
        <taxon>Agaricomycetidae</taxon>
        <taxon>Agaricales</taxon>
        <taxon>Marasmiineae</taxon>
        <taxon>Mycenaceae</taxon>
        <taxon>Mycena</taxon>
    </lineage>
</organism>
<name>A0AAD6XX18_9AGAR</name>
<comment type="caution">
    <text evidence="2">The sequence shown here is derived from an EMBL/GenBank/DDBJ whole genome shotgun (WGS) entry which is preliminary data.</text>
</comment>
<evidence type="ECO:0000256" key="1">
    <source>
        <dbReference type="SAM" id="MobiDB-lite"/>
    </source>
</evidence>
<feature type="compositionally biased region" description="Pro residues" evidence="1">
    <location>
        <begin position="1"/>
        <end position="11"/>
    </location>
</feature>
<dbReference type="Proteomes" id="UP001219525">
    <property type="component" value="Unassembled WGS sequence"/>
</dbReference>
<sequence length="489" mass="52114">MRACPPRPTPAPLACAHQDPRRHPTWSAPHKLHERVQGAPAHAPHNTMTAPALVRRRPPVPVLASSVCSFRKSLRTPGERPAVRHSPPQARSACVCIPAPKRTHQRRHVPAPGPTHHRRTLVTAPAPTQPSRRTHKSHEHPRAGTMHTAVLVRPTPAHTRAPDSVPTRAVDRSGTGAHASNPHAYPYGGHARGKQRAHRPTCTADSALTRAAHACDGARARWCRHKHAHHAARACMHGPAHGGQRSHVRGGQSAHADSAPCPCARMPVTARGQHAHARGDGARTGAYARARRTGHARAAARAGTGCVHTSAAQGVRGGQRGDSTHERGAGHAHVRRIGRGQGAYARARHRARVADSAGTVRTSAAQGTRVRGGQRAHARARRTARARACAADSARTHAGTGRGQARTHGRGGQGTRGGQRGDSTHEHGTGHARTRRTVLGQRADGCARTRRTVRGQRADGCACTRRTRAPATCHVAQATHICRFISSSR</sequence>
<protein>
    <submittedName>
        <fullName evidence="2">Uncharacterized protein</fullName>
    </submittedName>
</protein>
<accession>A0AAD6XX18</accession>
<gene>
    <name evidence="2" type="ORF">GGX14DRAFT_579328</name>
</gene>
<feature type="region of interest" description="Disordered" evidence="1">
    <location>
        <begin position="237"/>
        <end position="258"/>
    </location>
</feature>
<feature type="region of interest" description="Disordered" evidence="1">
    <location>
        <begin position="157"/>
        <end position="195"/>
    </location>
</feature>
<dbReference type="AlphaFoldDB" id="A0AAD6XX18"/>
<feature type="region of interest" description="Disordered" evidence="1">
    <location>
        <begin position="1"/>
        <end position="25"/>
    </location>
</feature>
<reference evidence="2" key="1">
    <citation type="submission" date="2023-03" db="EMBL/GenBank/DDBJ databases">
        <title>Massive genome expansion in bonnet fungi (Mycena s.s.) driven by repeated elements and novel gene families across ecological guilds.</title>
        <authorList>
            <consortium name="Lawrence Berkeley National Laboratory"/>
            <person name="Harder C.B."/>
            <person name="Miyauchi S."/>
            <person name="Viragh M."/>
            <person name="Kuo A."/>
            <person name="Thoen E."/>
            <person name="Andreopoulos B."/>
            <person name="Lu D."/>
            <person name="Skrede I."/>
            <person name="Drula E."/>
            <person name="Henrissat B."/>
            <person name="Morin E."/>
            <person name="Kohler A."/>
            <person name="Barry K."/>
            <person name="LaButti K."/>
            <person name="Morin E."/>
            <person name="Salamov A."/>
            <person name="Lipzen A."/>
            <person name="Mereny Z."/>
            <person name="Hegedus B."/>
            <person name="Baldrian P."/>
            <person name="Stursova M."/>
            <person name="Weitz H."/>
            <person name="Taylor A."/>
            <person name="Grigoriev I.V."/>
            <person name="Nagy L.G."/>
            <person name="Martin F."/>
            <person name="Kauserud H."/>
        </authorList>
    </citation>
    <scope>NUCLEOTIDE SEQUENCE</scope>
    <source>
        <strain evidence="2">9144</strain>
    </source>
</reference>
<feature type="region of interest" description="Disordered" evidence="1">
    <location>
        <begin position="298"/>
        <end position="446"/>
    </location>
</feature>
<dbReference type="EMBL" id="JARJCW010000139">
    <property type="protein sequence ID" value="KAJ7190978.1"/>
    <property type="molecule type" value="Genomic_DNA"/>
</dbReference>
<evidence type="ECO:0000313" key="2">
    <source>
        <dbReference type="EMBL" id="KAJ7190978.1"/>
    </source>
</evidence>
<feature type="compositionally biased region" description="Low complexity" evidence="1">
    <location>
        <begin position="386"/>
        <end position="406"/>
    </location>
</feature>
<keyword evidence="3" id="KW-1185">Reference proteome</keyword>
<feature type="compositionally biased region" description="Basic residues" evidence="1">
    <location>
        <begin position="103"/>
        <end position="120"/>
    </location>
</feature>
<proteinExistence type="predicted"/>
<feature type="compositionally biased region" description="Gly residues" evidence="1">
    <location>
        <begin position="410"/>
        <end position="420"/>
    </location>
</feature>